<feature type="topological domain" description="Periplasmic" evidence="7">
    <location>
        <begin position="26"/>
        <end position="99"/>
    </location>
</feature>
<dbReference type="EMBL" id="JBBUTF010000004">
    <property type="protein sequence ID" value="MEK8025258.1"/>
    <property type="molecule type" value="Genomic_DNA"/>
</dbReference>
<organism evidence="8 9">
    <name type="scientific">Pseudaquabacterium rugosum</name>
    <dbReference type="NCBI Taxonomy" id="2984194"/>
    <lineage>
        <taxon>Bacteria</taxon>
        <taxon>Pseudomonadati</taxon>
        <taxon>Pseudomonadota</taxon>
        <taxon>Betaproteobacteria</taxon>
        <taxon>Burkholderiales</taxon>
        <taxon>Sphaerotilaceae</taxon>
        <taxon>Pseudaquabacterium</taxon>
    </lineage>
</organism>
<dbReference type="GO" id="GO:0051301">
    <property type="term" value="P:cell division"/>
    <property type="evidence" value="ECO:0007669"/>
    <property type="project" value="UniProtKB-KW"/>
</dbReference>
<dbReference type="InterPro" id="IPR023081">
    <property type="entry name" value="Cell_div_FtsB"/>
</dbReference>
<keyword evidence="5 7" id="KW-0472">Membrane</keyword>
<evidence type="ECO:0000256" key="2">
    <source>
        <dbReference type="ARBA" id="ARBA00022618"/>
    </source>
</evidence>
<keyword evidence="2 7" id="KW-0132">Cell division</keyword>
<dbReference type="RefSeq" id="WP_341373046.1">
    <property type="nucleotide sequence ID" value="NZ_JBBUTF010000004.1"/>
</dbReference>
<comment type="subcellular location">
    <subcellularLocation>
        <location evidence="7">Cell inner membrane</location>
        <topology evidence="7">Single-pass type II membrane protein</topology>
    </subcellularLocation>
    <text evidence="7">Localizes to the division septum.</text>
</comment>
<dbReference type="InterPro" id="IPR007060">
    <property type="entry name" value="FtsL/DivIC"/>
</dbReference>
<proteinExistence type="inferred from homology"/>
<dbReference type="Proteomes" id="UP001368500">
    <property type="component" value="Unassembled WGS sequence"/>
</dbReference>
<evidence type="ECO:0000256" key="7">
    <source>
        <dbReference type="HAMAP-Rule" id="MF_00599"/>
    </source>
</evidence>
<evidence type="ECO:0000256" key="6">
    <source>
        <dbReference type="ARBA" id="ARBA00023306"/>
    </source>
</evidence>
<protein>
    <recommendedName>
        <fullName evidence="7">Cell division protein FtsB</fullName>
    </recommendedName>
</protein>
<keyword evidence="4 7" id="KW-1133">Transmembrane helix</keyword>
<comment type="similarity">
    <text evidence="7">Belongs to the FtsB family.</text>
</comment>
<evidence type="ECO:0000313" key="8">
    <source>
        <dbReference type="EMBL" id="MEK8025258.1"/>
    </source>
</evidence>
<dbReference type="Pfam" id="PF04977">
    <property type="entry name" value="DivIC"/>
    <property type="match status" value="1"/>
</dbReference>
<evidence type="ECO:0000313" key="9">
    <source>
        <dbReference type="Proteomes" id="UP001368500"/>
    </source>
</evidence>
<accession>A0ABU9B9B7</accession>
<keyword evidence="6 7" id="KW-0131">Cell cycle</keyword>
<reference evidence="8 9" key="1">
    <citation type="submission" date="2024-04" db="EMBL/GenBank/DDBJ databases">
        <title>Novel species of the genus Ideonella isolated from streams.</title>
        <authorList>
            <person name="Lu H."/>
        </authorList>
    </citation>
    <scope>NUCLEOTIDE SEQUENCE [LARGE SCALE GENOMIC DNA]</scope>
    <source>
        <strain evidence="8 9">BYS139W</strain>
    </source>
</reference>
<keyword evidence="3 7" id="KW-0812">Transmembrane</keyword>
<feature type="topological domain" description="Cytoplasmic" evidence="7">
    <location>
        <begin position="1"/>
        <end position="7"/>
    </location>
</feature>
<keyword evidence="1 7" id="KW-1003">Cell membrane</keyword>
<evidence type="ECO:0000256" key="5">
    <source>
        <dbReference type="ARBA" id="ARBA00023136"/>
    </source>
</evidence>
<evidence type="ECO:0000256" key="4">
    <source>
        <dbReference type="ARBA" id="ARBA00022989"/>
    </source>
</evidence>
<dbReference type="HAMAP" id="MF_00599">
    <property type="entry name" value="FtsB"/>
    <property type="match status" value="1"/>
</dbReference>
<name>A0ABU9B9B7_9BURK</name>
<evidence type="ECO:0000256" key="1">
    <source>
        <dbReference type="ARBA" id="ARBA00022475"/>
    </source>
</evidence>
<keyword evidence="7" id="KW-0997">Cell inner membrane</keyword>
<keyword evidence="7" id="KW-0175">Coiled coil</keyword>
<comment type="function">
    <text evidence="7">Essential cell division protein. May link together the upstream cell division proteins, which are predominantly cytoplasmic, with the downstream cell division proteins, which are predominantly periplasmic.</text>
</comment>
<comment type="subunit">
    <text evidence="7">Part of a complex composed of FtsB, FtsL and FtsQ.</text>
</comment>
<keyword evidence="9" id="KW-1185">Reference proteome</keyword>
<sequence>MSALLRPLTLALLALLGVLQWQLWFGDNGKHQLQKLQAQLEHQRADNEGLRLGNVALEAELDDLKRGLEMVEERARAELGLIRPDEIFVQYAARPTATP</sequence>
<dbReference type="PANTHER" id="PTHR37485:SF1">
    <property type="entry name" value="CELL DIVISION PROTEIN FTSB"/>
    <property type="match status" value="1"/>
</dbReference>
<evidence type="ECO:0000256" key="3">
    <source>
        <dbReference type="ARBA" id="ARBA00022692"/>
    </source>
</evidence>
<comment type="caution">
    <text evidence="8">The sequence shown here is derived from an EMBL/GenBank/DDBJ whole genome shotgun (WGS) entry which is preliminary data.</text>
</comment>
<dbReference type="NCBIfam" id="NF002058">
    <property type="entry name" value="PRK00888.1"/>
    <property type="match status" value="1"/>
</dbReference>
<feature type="coiled-coil region" evidence="7">
    <location>
        <begin position="33"/>
        <end position="74"/>
    </location>
</feature>
<gene>
    <name evidence="7 8" type="primary">ftsB</name>
    <name evidence="8" type="ORF">AACH11_04685</name>
</gene>
<dbReference type="PANTHER" id="PTHR37485">
    <property type="entry name" value="CELL DIVISION PROTEIN FTSB"/>
    <property type="match status" value="1"/>
</dbReference>